<dbReference type="PANTHER" id="PTHR34983:SF1">
    <property type="entry name" value="ARABINOGALACTAN ENDO-BETA-1,4-GALACTANASE A"/>
    <property type="match status" value="1"/>
</dbReference>
<comment type="similarity">
    <text evidence="3 7">Belongs to the glycosyl hydrolase 53 family.</text>
</comment>
<evidence type="ECO:0000256" key="1">
    <source>
        <dbReference type="ARBA" id="ARBA00001695"/>
    </source>
</evidence>
<evidence type="ECO:0000256" key="3">
    <source>
        <dbReference type="ARBA" id="ARBA00010687"/>
    </source>
</evidence>
<dbReference type="OrthoDB" id="9768786at2"/>
<dbReference type="RefSeq" id="WP_147030785.1">
    <property type="nucleotide sequence ID" value="NZ_CP042436.1"/>
</dbReference>
<feature type="chain" id="PRO_5022993849" description="Arabinogalactan endo-beta-1,4-galactanase" evidence="7">
    <location>
        <begin position="25"/>
        <end position="468"/>
    </location>
</feature>
<sequence length="468" mass="52173">MFRKFFLPALITSLLIFSFSGTNAQGRRKGSPGQPFEVQITPYKTTMKADGKDTALIAVNIIDNQGKTVETADNLVTFVVSGKGGKILNIRSGENSIYSPVNGTWRAQVYHGKCDVILQTTINRGAIKFEAKADSLWTGSTDIQAVWPGVPHAVTNAKYKPRFVKDRILGADISFLPELESRGIKFSDKGVPKDAIGILKDHGFNYIRLRIFNDPAVPKGYSPGKGFCDLEHTKAMAKRVKAAGMKFLLDFHYSDTWADPGKQFKPAAWEGEDFTALKTSVHDFTVKVMQELKDQGTTPDMVQVGNEINHGMIWPEGSISNLDSLAQLIYAGITGVKEVAPKTIIMLHIALGGQNAESRFFLDNMAERKVPFDVIGLSYYPKWHGTLVDLKNNMADLAKRYPQQVCVAEYTQLKWEVNDIAFNVPNGKSVGTFIWEPLNTWEQIFDHDGKSNHLVDIYQEVAKKYDIK</sequence>
<evidence type="ECO:0000313" key="10">
    <source>
        <dbReference type="Proteomes" id="UP000321479"/>
    </source>
</evidence>
<protein>
    <recommendedName>
        <fullName evidence="4 7">Arabinogalactan endo-beta-1,4-galactanase</fullName>
        <ecNumber evidence="4 7">3.2.1.89</ecNumber>
    </recommendedName>
</protein>
<dbReference type="Gene3D" id="2.60.40.10">
    <property type="entry name" value="Immunoglobulins"/>
    <property type="match status" value="1"/>
</dbReference>
<keyword evidence="7" id="KW-0732">Signal</keyword>
<comment type="similarity">
    <text evidence="2">Belongs to the glycosyl hydrolase 2 family.</text>
</comment>
<reference evidence="9 10" key="1">
    <citation type="journal article" date="2017" name="Curr. Microbiol.">
        <title>Mucilaginibacter ginsenosidivorans sp. nov., Isolated from Soil of Ginseng Field.</title>
        <authorList>
            <person name="Kim M.M."/>
            <person name="Siddiqi M.Z."/>
            <person name="Im W.T."/>
        </authorList>
    </citation>
    <scope>NUCLEOTIDE SEQUENCE [LARGE SCALE GENOMIC DNA]</scope>
    <source>
        <strain evidence="9 10">Gsoil 3017</strain>
    </source>
</reference>
<dbReference type="InterPro" id="IPR040605">
    <property type="entry name" value="Glyco_hydro2_dom5"/>
</dbReference>
<dbReference type="Proteomes" id="UP000321479">
    <property type="component" value="Chromosome"/>
</dbReference>
<evidence type="ECO:0000313" key="9">
    <source>
        <dbReference type="EMBL" id="QEC62208.1"/>
    </source>
</evidence>
<evidence type="ECO:0000259" key="8">
    <source>
        <dbReference type="Pfam" id="PF18565"/>
    </source>
</evidence>
<dbReference type="InterPro" id="IPR011683">
    <property type="entry name" value="Glyco_hydro_53"/>
</dbReference>
<evidence type="ECO:0000256" key="5">
    <source>
        <dbReference type="ARBA" id="ARBA00022801"/>
    </source>
</evidence>
<dbReference type="Pfam" id="PF18565">
    <property type="entry name" value="Glyco_hydro2_C5"/>
    <property type="match status" value="1"/>
</dbReference>
<accession>A0A5B8UTH9</accession>
<dbReference type="GO" id="GO:0015926">
    <property type="term" value="F:glucosidase activity"/>
    <property type="evidence" value="ECO:0007669"/>
    <property type="project" value="InterPro"/>
</dbReference>
<evidence type="ECO:0000256" key="6">
    <source>
        <dbReference type="ARBA" id="ARBA00023295"/>
    </source>
</evidence>
<keyword evidence="5 7" id="KW-0378">Hydrolase</keyword>
<gene>
    <name evidence="9" type="ORF">FRZ54_06280</name>
</gene>
<dbReference type="AlphaFoldDB" id="A0A5B8UTH9"/>
<comment type="catalytic activity">
    <reaction evidence="1 7">
        <text>The enzyme specifically hydrolyzes (1-&gt;4)-beta-D-galactosidic linkages in type I arabinogalactans.</text>
        <dbReference type="EC" id="3.2.1.89"/>
    </reaction>
</comment>
<evidence type="ECO:0000256" key="4">
    <source>
        <dbReference type="ARBA" id="ARBA00012556"/>
    </source>
</evidence>
<dbReference type="GO" id="GO:0045490">
    <property type="term" value="P:pectin catabolic process"/>
    <property type="evidence" value="ECO:0007669"/>
    <property type="project" value="TreeGrafter"/>
</dbReference>
<evidence type="ECO:0000256" key="7">
    <source>
        <dbReference type="RuleBase" id="RU361192"/>
    </source>
</evidence>
<dbReference type="InterPro" id="IPR017853">
    <property type="entry name" value="GH"/>
</dbReference>
<dbReference type="Gene3D" id="3.20.20.80">
    <property type="entry name" value="Glycosidases"/>
    <property type="match status" value="1"/>
</dbReference>
<evidence type="ECO:0000256" key="2">
    <source>
        <dbReference type="ARBA" id="ARBA00007401"/>
    </source>
</evidence>
<dbReference type="Pfam" id="PF07745">
    <property type="entry name" value="Glyco_hydro_53"/>
    <property type="match status" value="1"/>
</dbReference>
<dbReference type="EC" id="3.2.1.89" evidence="4 7"/>
<dbReference type="PANTHER" id="PTHR34983">
    <property type="entry name" value="ARABINOGALACTAN ENDO-BETA-1,4-GALACTANASE A"/>
    <property type="match status" value="1"/>
</dbReference>
<name>A0A5B8UTH9_9SPHI</name>
<dbReference type="KEGG" id="mgin:FRZ54_06280"/>
<dbReference type="GO" id="GO:0031218">
    <property type="term" value="F:arabinogalactan endo-1,4-beta-galactosidase activity"/>
    <property type="evidence" value="ECO:0007669"/>
    <property type="project" value="UniProtKB-EC"/>
</dbReference>
<keyword evidence="6 7" id="KW-0326">Glycosidase</keyword>
<organism evidence="9 10">
    <name type="scientific">Mucilaginibacter ginsenosidivorans</name>
    <dbReference type="NCBI Taxonomy" id="398053"/>
    <lineage>
        <taxon>Bacteria</taxon>
        <taxon>Pseudomonadati</taxon>
        <taxon>Bacteroidota</taxon>
        <taxon>Sphingobacteriia</taxon>
        <taxon>Sphingobacteriales</taxon>
        <taxon>Sphingobacteriaceae</taxon>
        <taxon>Mucilaginibacter</taxon>
    </lineage>
</organism>
<proteinExistence type="inferred from homology"/>
<dbReference type="SUPFAM" id="SSF51445">
    <property type="entry name" value="(Trans)glycosidases"/>
    <property type="match status" value="1"/>
</dbReference>
<feature type="signal peptide" evidence="7">
    <location>
        <begin position="1"/>
        <end position="24"/>
    </location>
</feature>
<feature type="domain" description="Glycoside hydrolase family 2" evidence="8">
    <location>
        <begin position="39"/>
        <end position="139"/>
    </location>
</feature>
<dbReference type="InterPro" id="IPR013783">
    <property type="entry name" value="Ig-like_fold"/>
</dbReference>
<dbReference type="EMBL" id="CP042436">
    <property type="protein sequence ID" value="QEC62208.1"/>
    <property type="molecule type" value="Genomic_DNA"/>
</dbReference>
<keyword evidence="10" id="KW-1185">Reference proteome</keyword>